<proteinExistence type="predicted"/>
<comment type="subcellular location">
    <subcellularLocation>
        <location evidence="1">Cell outer membrane</location>
        <topology evidence="1">Lipid-anchor</topology>
    </subcellularLocation>
</comment>
<keyword evidence="3" id="KW-0472">Membrane</keyword>
<dbReference type="Pfam" id="PF13627">
    <property type="entry name" value="LptM_cons"/>
    <property type="match status" value="1"/>
</dbReference>
<dbReference type="GO" id="GO:0009279">
    <property type="term" value="C:cell outer membrane"/>
    <property type="evidence" value="ECO:0007669"/>
    <property type="project" value="UniProtKB-SubCell"/>
</dbReference>
<keyword evidence="5" id="KW-0998">Cell outer membrane</keyword>
<dbReference type="EMBL" id="CP021109">
    <property type="protein sequence ID" value="ARP88870.1"/>
    <property type="molecule type" value="Genomic_DNA"/>
</dbReference>
<protein>
    <recommendedName>
        <fullName evidence="9">Lipoprotein</fullName>
    </recommendedName>
</protein>
<evidence type="ECO:0000256" key="2">
    <source>
        <dbReference type="ARBA" id="ARBA00022729"/>
    </source>
</evidence>
<evidence type="ECO:0000256" key="6">
    <source>
        <dbReference type="ARBA" id="ARBA00023288"/>
    </source>
</evidence>
<evidence type="ECO:0000256" key="3">
    <source>
        <dbReference type="ARBA" id="ARBA00023136"/>
    </source>
</evidence>
<dbReference type="AlphaFoldDB" id="A0A1W6Z682"/>
<accession>A0A1W6Z682</accession>
<evidence type="ECO:0008006" key="9">
    <source>
        <dbReference type="Google" id="ProtNLM"/>
    </source>
</evidence>
<gene>
    <name evidence="7" type="ORF">CAL13_20545</name>
</gene>
<dbReference type="Proteomes" id="UP000194139">
    <property type="component" value="Chromosome"/>
</dbReference>
<dbReference type="InterPro" id="IPR032831">
    <property type="entry name" value="LptM_cons"/>
</dbReference>
<keyword evidence="2" id="KW-0732">Signal</keyword>
<evidence type="ECO:0000313" key="8">
    <source>
        <dbReference type="Proteomes" id="UP000194139"/>
    </source>
</evidence>
<keyword evidence="4" id="KW-0564">Palmitate</keyword>
<evidence type="ECO:0000313" key="7">
    <source>
        <dbReference type="EMBL" id="ARP88870.1"/>
    </source>
</evidence>
<evidence type="ECO:0000256" key="5">
    <source>
        <dbReference type="ARBA" id="ARBA00023237"/>
    </source>
</evidence>
<evidence type="ECO:0000256" key="1">
    <source>
        <dbReference type="ARBA" id="ARBA00004459"/>
    </source>
</evidence>
<organism evidence="7 8">
    <name type="scientific">Bordetella genomosp. 9</name>
    <dbReference type="NCBI Taxonomy" id="1416803"/>
    <lineage>
        <taxon>Bacteria</taxon>
        <taxon>Pseudomonadati</taxon>
        <taxon>Pseudomonadota</taxon>
        <taxon>Betaproteobacteria</taxon>
        <taxon>Burkholderiales</taxon>
        <taxon>Alcaligenaceae</taxon>
        <taxon>Bordetella</taxon>
    </lineage>
</organism>
<reference evidence="7 8" key="1">
    <citation type="submission" date="2017-05" db="EMBL/GenBank/DDBJ databases">
        <title>Complete and WGS of Bordetella genogroups.</title>
        <authorList>
            <person name="Spilker T."/>
            <person name="LiPuma J."/>
        </authorList>
    </citation>
    <scope>NUCLEOTIDE SEQUENCE [LARGE SCALE GENOMIC DNA]</scope>
    <source>
        <strain evidence="7 8">AU17164</strain>
    </source>
</reference>
<keyword evidence="8" id="KW-1185">Reference proteome</keyword>
<evidence type="ECO:0000256" key="4">
    <source>
        <dbReference type="ARBA" id="ARBA00023139"/>
    </source>
</evidence>
<name>A0A1W6Z682_9BORD</name>
<dbReference type="NCBIfam" id="NF047847">
    <property type="entry name" value="SS_mature_LptM"/>
    <property type="match status" value="1"/>
</dbReference>
<sequence>MRSRTCSANARNSVSFIIQSARITEFPVSNPAFSRTALRIVATLAGVASLAACGFKGPLYMPTGDNGPKGPPKVVAPLTFRAAPGVRVGTAYPDYPPSATQQ</sequence>
<keyword evidence="6" id="KW-0449">Lipoprotein</keyword>